<evidence type="ECO:0000256" key="1">
    <source>
        <dbReference type="ARBA" id="ARBA00004114"/>
    </source>
</evidence>
<keyword evidence="7" id="KW-0862">Zinc</keyword>
<dbReference type="GO" id="GO:0060271">
    <property type="term" value="P:cilium assembly"/>
    <property type="evidence" value="ECO:0007669"/>
    <property type="project" value="TreeGrafter"/>
</dbReference>
<evidence type="ECO:0000256" key="6">
    <source>
        <dbReference type="ARBA" id="ARBA00022771"/>
    </source>
</evidence>
<evidence type="ECO:0000256" key="7">
    <source>
        <dbReference type="ARBA" id="ARBA00022833"/>
    </source>
</evidence>
<evidence type="ECO:0000256" key="11">
    <source>
        <dbReference type="PROSITE-ProRule" id="PRU00042"/>
    </source>
</evidence>
<evidence type="ECO:0000256" key="3">
    <source>
        <dbReference type="ARBA" id="ARBA00009131"/>
    </source>
</evidence>
<sequence length="1065" mass="123279">MAFSFRAGTNWCHDFPKLARESGFYFNMHGSRVRVDWNRINTIDIDRLIRERDFSSIEENINNVIDYSLESEYDVKILDSNFVKLFRLAQLSVEYLLYCKQYLDHSVIILKDELRQKIEQNVSMKKEIATLEDTIKNLKDKSKEKRKLIEANIGEISNGEIFKCPHCPKTFVRAIFVNAHIARKHSYVSDMSVTISPVHEHYRVETEKLHNEIKTLKERLNQTERVIRNESDKLLDNTEDYAKNTSKNEYINKLDRFQEQRKYQEDIKSLKSMLFDEIRALREKDHVVNESILETNIRTLISQQEKEIDGLRNQLLERLTPGMENMQIKLQTQENYWKAKIEDMEAQHHQDIERLTTELKVTQQTADRIKSEYASKVHDLEKQSMNQSNMLVEQRKQLNNLSLEINNSQTQSNSYKTRKKDIVEEFHKSPLLKIRRANNCNDTEIDGKNLNSIEHAEIIIEDVGSESSQEYRDKPISIAVQYEPNKNDSIRNKDNKKLDSSKIVEHVIKSNLKNTEKTEVKKLKHKVKHDTLNDVNKITDCTSKSFNTKQNICVNVNRKYLDITNVEKERILHSNDMTNDKKSEFLEKHSVSSITESESSSLMSESRSDSVSVTEDDDVTVKKYEIPIVKSPSIRKMSIQENAQSMLDNRLRDLGIDPEWQGIPAATFKQKMEIIKHQQNINAKKLDRYNQIKQKILENVLQRISINCNESKYSTLAKNSPSNKSGTQVKLKAWKAFSSHKDNDKYTSIQRTENTTPSKLHLRQKIDLLPKRYKDDETYENTRESKRNEADIYISPKVASTYPKLIRNISSASSIESQEDIKQIPSTKIIVSDINMRKINSPIRKQVVSKFSENNDADNTIIQQDDSIVSPKNSKSVLKPMSGSVGSLVKKKVLFDLDDRKENTMLETDQRKDQMNNNDWNISSSPERIEYGLQKEKSMSTSNIILKTSQSDKIAEISKKIQEQLSIARKPPAGSVETIFRSNTNLQDLANYNAENDLLKSISLTSSISDNPVRNIITSPKAKGSIVPQPAPRTLKDKDLTIVQHKSELKYSDLDSDIDEILQME</sequence>
<gene>
    <name evidence="15" type="ORF">EAG_03453</name>
</gene>
<evidence type="ECO:0000259" key="14">
    <source>
        <dbReference type="PROSITE" id="PS50157"/>
    </source>
</evidence>
<keyword evidence="10" id="KW-0966">Cell projection</keyword>
<evidence type="ECO:0000256" key="10">
    <source>
        <dbReference type="ARBA" id="ARBA00023273"/>
    </source>
</evidence>
<dbReference type="GO" id="GO:0005814">
    <property type="term" value="C:centriole"/>
    <property type="evidence" value="ECO:0007669"/>
    <property type="project" value="UniProtKB-SubCell"/>
</dbReference>
<dbReference type="OMA" id="HQQNINA"/>
<keyword evidence="16" id="KW-1185">Reference proteome</keyword>
<dbReference type="InterPro" id="IPR051241">
    <property type="entry name" value="DZIP_RILPL"/>
</dbReference>
<feature type="compositionally biased region" description="Low complexity" evidence="13">
    <location>
        <begin position="591"/>
        <end position="613"/>
    </location>
</feature>
<evidence type="ECO:0000313" key="15">
    <source>
        <dbReference type="EMBL" id="EFN67095.1"/>
    </source>
</evidence>
<dbReference type="OrthoDB" id="515971at2759"/>
<dbReference type="Pfam" id="PF13815">
    <property type="entry name" value="Dzip-like_N"/>
    <property type="match status" value="1"/>
</dbReference>
<evidence type="ECO:0000256" key="12">
    <source>
        <dbReference type="SAM" id="Coils"/>
    </source>
</evidence>
<feature type="region of interest" description="Disordered" evidence="13">
    <location>
        <begin position="583"/>
        <end position="614"/>
    </location>
</feature>
<dbReference type="PROSITE" id="PS50157">
    <property type="entry name" value="ZINC_FINGER_C2H2_2"/>
    <property type="match status" value="1"/>
</dbReference>
<evidence type="ECO:0000256" key="4">
    <source>
        <dbReference type="ARBA" id="ARBA00022490"/>
    </source>
</evidence>
<dbReference type="PANTHER" id="PTHR21502:SF3">
    <property type="entry name" value="CILIUM ASSEMBLY PROTEIN DZIP1L"/>
    <property type="match status" value="1"/>
</dbReference>
<keyword evidence="8 12" id="KW-0175">Coiled coil</keyword>
<evidence type="ECO:0000256" key="8">
    <source>
        <dbReference type="ARBA" id="ARBA00023054"/>
    </source>
</evidence>
<feature type="coiled-coil region" evidence="12">
    <location>
        <begin position="352"/>
        <end position="411"/>
    </location>
</feature>
<accession>E2AHJ2</accession>
<keyword evidence="6 11" id="KW-0863">Zinc-finger</keyword>
<dbReference type="InterPro" id="IPR013087">
    <property type="entry name" value="Znf_C2H2_type"/>
</dbReference>
<dbReference type="Proteomes" id="UP000000311">
    <property type="component" value="Unassembled WGS sequence"/>
</dbReference>
<dbReference type="Pfam" id="PF25977">
    <property type="entry name" value="DZIP1"/>
    <property type="match status" value="1"/>
</dbReference>
<dbReference type="Gene3D" id="3.30.160.60">
    <property type="entry name" value="Classic Zinc Finger"/>
    <property type="match status" value="1"/>
</dbReference>
<dbReference type="PANTHER" id="PTHR21502">
    <property type="entry name" value="ZINC FINGER PROTEIN DZIP1"/>
    <property type="match status" value="1"/>
</dbReference>
<keyword evidence="4" id="KW-0963">Cytoplasm</keyword>
<dbReference type="EMBL" id="GL439548">
    <property type="protein sequence ID" value="EFN67095.1"/>
    <property type="molecule type" value="Genomic_DNA"/>
</dbReference>
<dbReference type="InterPro" id="IPR058883">
    <property type="entry name" value="DZIP1_dom"/>
</dbReference>
<dbReference type="GO" id="GO:0036064">
    <property type="term" value="C:ciliary basal body"/>
    <property type="evidence" value="ECO:0007669"/>
    <property type="project" value="TreeGrafter"/>
</dbReference>
<feature type="domain" description="C2H2-type" evidence="14">
    <location>
        <begin position="162"/>
        <end position="186"/>
    </location>
</feature>
<keyword evidence="9" id="KW-0206">Cytoskeleton</keyword>
<dbReference type="GO" id="GO:0008270">
    <property type="term" value="F:zinc ion binding"/>
    <property type="evidence" value="ECO:0007669"/>
    <property type="project" value="UniProtKB-KW"/>
</dbReference>
<evidence type="ECO:0000313" key="16">
    <source>
        <dbReference type="Proteomes" id="UP000000311"/>
    </source>
</evidence>
<proteinExistence type="inferred from homology"/>
<evidence type="ECO:0000256" key="2">
    <source>
        <dbReference type="ARBA" id="ARBA00004120"/>
    </source>
</evidence>
<feature type="coiled-coil region" evidence="12">
    <location>
        <begin position="199"/>
        <end position="233"/>
    </location>
</feature>
<dbReference type="KEGG" id="cfo:105252470"/>
<dbReference type="InParanoid" id="E2AHJ2"/>
<reference evidence="15 16" key="1">
    <citation type="journal article" date="2010" name="Science">
        <title>Genomic comparison of the ants Camponotus floridanus and Harpegnathos saltator.</title>
        <authorList>
            <person name="Bonasio R."/>
            <person name="Zhang G."/>
            <person name="Ye C."/>
            <person name="Mutti N.S."/>
            <person name="Fang X."/>
            <person name="Qin N."/>
            <person name="Donahue G."/>
            <person name="Yang P."/>
            <person name="Li Q."/>
            <person name="Li C."/>
            <person name="Zhang P."/>
            <person name="Huang Z."/>
            <person name="Berger S.L."/>
            <person name="Reinberg D."/>
            <person name="Wang J."/>
            <person name="Liebig J."/>
        </authorList>
    </citation>
    <scope>NUCLEOTIDE SEQUENCE [LARGE SCALE GENOMIC DNA]</scope>
    <source>
        <strain evidence="16">C129</strain>
    </source>
</reference>
<keyword evidence="5" id="KW-0479">Metal-binding</keyword>
<dbReference type="GO" id="GO:0005737">
    <property type="term" value="C:cytoplasm"/>
    <property type="evidence" value="ECO:0007669"/>
    <property type="project" value="TreeGrafter"/>
</dbReference>
<comment type="subcellular location">
    <subcellularLocation>
        <location evidence="2">Cytoplasm</location>
        <location evidence="2">Cytoskeleton</location>
        <location evidence="2">Cilium basal body</location>
    </subcellularLocation>
    <subcellularLocation>
        <location evidence="1">Cytoplasm</location>
        <location evidence="1">Cytoskeleton</location>
        <location evidence="1">Microtubule organizing center</location>
        <location evidence="1">Centrosome</location>
        <location evidence="1">Centriole</location>
    </subcellularLocation>
</comment>
<protein>
    <submittedName>
        <fullName evidence="15">Zinc finger protein DZIP1L</fullName>
    </submittedName>
</protein>
<evidence type="ECO:0000256" key="5">
    <source>
        <dbReference type="ARBA" id="ARBA00022723"/>
    </source>
</evidence>
<evidence type="ECO:0000256" key="13">
    <source>
        <dbReference type="SAM" id="MobiDB-lite"/>
    </source>
</evidence>
<comment type="similarity">
    <text evidence="3">Belongs to the DZIP C2H2-type zinc-finger protein family.</text>
</comment>
<name>E2AHJ2_CAMFO</name>
<organism evidence="16">
    <name type="scientific">Camponotus floridanus</name>
    <name type="common">Florida carpenter ant</name>
    <dbReference type="NCBI Taxonomy" id="104421"/>
    <lineage>
        <taxon>Eukaryota</taxon>
        <taxon>Metazoa</taxon>
        <taxon>Ecdysozoa</taxon>
        <taxon>Arthropoda</taxon>
        <taxon>Hexapoda</taxon>
        <taxon>Insecta</taxon>
        <taxon>Pterygota</taxon>
        <taxon>Neoptera</taxon>
        <taxon>Endopterygota</taxon>
        <taxon>Hymenoptera</taxon>
        <taxon>Apocrita</taxon>
        <taxon>Aculeata</taxon>
        <taxon>Formicoidea</taxon>
        <taxon>Formicidae</taxon>
        <taxon>Formicinae</taxon>
        <taxon>Camponotus</taxon>
    </lineage>
</organism>
<dbReference type="PROSITE" id="PS00028">
    <property type="entry name" value="ZINC_FINGER_C2H2_1"/>
    <property type="match status" value="1"/>
</dbReference>
<dbReference type="InterPro" id="IPR032714">
    <property type="entry name" value="DZIP1_N"/>
</dbReference>
<dbReference type="AlphaFoldDB" id="E2AHJ2"/>
<feature type="coiled-coil region" evidence="12">
    <location>
        <begin position="114"/>
        <end position="151"/>
    </location>
</feature>
<evidence type="ECO:0000256" key="9">
    <source>
        <dbReference type="ARBA" id="ARBA00023212"/>
    </source>
</evidence>